<evidence type="ECO:0000313" key="3">
    <source>
        <dbReference type="Proteomes" id="UP000239590"/>
    </source>
</evidence>
<organism evidence="2 3">
    <name type="scientific">Siphonobacter curvatus</name>
    <dbReference type="NCBI Taxonomy" id="2094562"/>
    <lineage>
        <taxon>Bacteria</taxon>
        <taxon>Pseudomonadati</taxon>
        <taxon>Bacteroidota</taxon>
        <taxon>Cytophagia</taxon>
        <taxon>Cytophagales</taxon>
        <taxon>Cytophagaceae</taxon>
        <taxon>Siphonobacter</taxon>
    </lineage>
</organism>
<dbReference type="SUPFAM" id="SSF55729">
    <property type="entry name" value="Acyl-CoA N-acyltransferases (Nat)"/>
    <property type="match status" value="1"/>
</dbReference>
<evidence type="ECO:0000313" key="2">
    <source>
        <dbReference type="EMBL" id="PQA56809.1"/>
    </source>
</evidence>
<dbReference type="InterPro" id="IPR016181">
    <property type="entry name" value="Acyl_CoA_acyltransferase"/>
</dbReference>
<dbReference type="PANTHER" id="PTHR43792:SF1">
    <property type="entry name" value="N-ACETYLTRANSFERASE DOMAIN-CONTAINING PROTEIN"/>
    <property type="match status" value="1"/>
</dbReference>
<keyword evidence="3" id="KW-1185">Reference proteome</keyword>
<dbReference type="AlphaFoldDB" id="A0A2S7IJB9"/>
<gene>
    <name evidence="2" type="ORF">C5O19_15825</name>
</gene>
<dbReference type="Pfam" id="PF13302">
    <property type="entry name" value="Acetyltransf_3"/>
    <property type="match status" value="1"/>
</dbReference>
<feature type="domain" description="N-acetyltransferase" evidence="1">
    <location>
        <begin position="11"/>
        <end position="178"/>
    </location>
</feature>
<evidence type="ECO:0000259" key="1">
    <source>
        <dbReference type="PROSITE" id="PS51186"/>
    </source>
</evidence>
<dbReference type="EMBL" id="PTRA01000002">
    <property type="protein sequence ID" value="PQA56809.1"/>
    <property type="molecule type" value="Genomic_DNA"/>
</dbReference>
<protein>
    <submittedName>
        <fullName evidence="2">GNAT family N-acetyltransferase</fullName>
    </submittedName>
</protein>
<proteinExistence type="predicted"/>
<dbReference type="RefSeq" id="WP_104714357.1">
    <property type="nucleotide sequence ID" value="NZ_PTRA01000002.1"/>
</dbReference>
<name>A0A2S7IJB9_9BACT</name>
<dbReference type="PROSITE" id="PS51186">
    <property type="entry name" value="GNAT"/>
    <property type="match status" value="1"/>
</dbReference>
<comment type="caution">
    <text evidence="2">The sequence shown here is derived from an EMBL/GenBank/DDBJ whole genome shotgun (WGS) entry which is preliminary data.</text>
</comment>
<dbReference type="InterPro" id="IPR000182">
    <property type="entry name" value="GNAT_dom"/>
</dbReference>
<dbReference type="Proteomes" id="UP000239590">
    <property type="component" value="Unassembled WGS sequence"/>
</dbReference>
<dbReference type="OrthoDB" id="9788916at2"/>
<dbReference type="InterPro" id="IPR051531">
    <property type="entry name" value="N-acetyltransferase"/>
</dbReference>
<keyword evidence="2" id="KW-0808">Transferase</keyword>
<reference evidence="3" key="1">
    <citation type="submission" date="2018-02" db="EMBL/GenBank/DDBJ databases">
        <title>Genome sequencing of Solimonas sp. HR-BB.</title>
        <authorList>
            <person name="Lee Y."/>
            <person name="Jeon C.O."/>
        </authorList>
    </citation>
    <scope>NUCLEOTIDE SEQUENCE [LARGE SCALE GENOMIC DNA]</scope>
    <source>
        <strain evidence="3">HR-U</strain>
    </source>
</reference>
<accession>A0A2S7IJB9</accession>
<dbReference type="Gene3D" id="3.40.630.30">
    <property type="match status" value="1"/>
</dbReference>
<dbReference type="GO" id="GO:0016747">
    <property type="term" value="F:acyltransferase activity, transferring groups other than amino-acyl groups"/>
    <property type="evidence" value="ECO:0007669"/>
    <property type="project" value="InterPro"/>
</dbReference>
<dbReference type="PANTHER" id="PTHR43792">
    <property type="entry name" value="GNAT FAMILY, PUTATIVE (AFU_ORTHOLOGUE AFUA_3G00765)-RELATED-RELATED"/>
    <property type="match status" value="1"/>
</dbReference>
<sequence length="189" mass="21856">MNAISLETPRLRLRPWQESDQEAFAAMNADPEVMLHFPAPLNRTESGGLMDRFVNHFETHGWGRWAVEERETGKLLGFCGLATVPFQTTFTPAVEIGWRFAREYWGKGYAFEAAQAALRDGFERLHLPEIVSFTVPANVRSYRLMQRLGMQPGNNFEHPKLAVCHPLREHVLYRITRSQFEKDWADQVH</sequence>